<gene>
    <name evidence="1" type="ORF">PRUPE_3G179100</name>
</gene>
<organism evidence="1 2">
    <name type="scientific">Prunus persica</name>
    <name type="common">Peach</name>
    <name type="synonym">Amygdalus persica</name>
    <dbReference type="NCBI Taxonomy" id="3760"/>
    <lineage>
        <taxon>Eukaryota</taxon>
        <taxon>Viridiplantae</taxon>
        <taxon>Streptophyta</taxon>
        <taxon>Embryophyta</taxon>
        <taxon>Tracheophyta</taxon>
        <taxon>Spermatophyta</taxon>
        <taxon>Magnoliopsida</taxon>
        <taxon>eudicotyledons</taxon>
        <taxon>Gunneridae</taxon>
        <taxon>Pentapetalae</taxon>
        <taxon>rosids</taxon>
        <taxon>fabids</taxon>
        <taxon>Rosales</taxon>
        <taxon>Rosaceae</taxon>
        <taxon>Amygdaloideae</taxon>
        <taxon>Amygdaleae</taxon>
        <taxon>Prunus</taxon>
    </lineage>
</organism>
<reference evidence="1 2" key="1">
    <citation type="journal article" date="2013" name="Nat. Genet.">
        <title>The high-quality draft genome of peach (Prunus persica) identifies unique patterns of genetic diversity, domestication and genome evolution.</title>
        <authorList>
            <consortium name="International Peach Genome Initiative"/>
            <person name="Verde I."/>
            <person name="Abbott A.G."/>
            <person name="Scalabrin S."/>
            <person name="Jung S."/>
            <person name="Shu S."/>
            <person name="Marroni F."/>
            <person name="Zhebentyayeva T."/>
            <person name="Dettori M.T."/>
            <person name="Grimwood J."/>
            <person name="Cattonaro F."/>
            <person name="Zuccolo A."/>
            <person name="Rossini L."/>
            <person name="Jenkins J."/>
            <person name="Vendramin E."/>
            <person name="Meisel L.A."/>
            <person name="Decroocq V."/>
            <person name="Sosinski B."/>
            <person name="Prochnik S."/>
            <person name="Mitros T."/>
            <person name="Policriti A."/>
            <person name="Cipriani G."/>
            <person name="Dondini L."/>
            <person name="Ficklin S."/>
            <person name="Goodstein D.M."/>
            <person name="Xuan P."/>
            <person name="Del Fabbro C."/>
            <person name="Aramini V."/>
            <person name="Copetti D."/>
            <person name="Gonzalez S."/>
            <person name="Horner D.S."/>
            <person name="Falchi R."/>
            <person name="Lucas S."/>
            <person name="Mica E."/>
            <person name="Maldonado J."/>
            <person name="Lazzari B."/>
            <person name="Bielenberg D."/>
            <person name="Pirona R."/>
            <person name="Miculan M."/>
            <person name="Barakat A."/>
            <person name="Testolin R."/>
            <person name="Stella A."/>
            <person name="Tartarini S."/>
            <person name="Tonutti P."/>
            <person name="Arus P."/>
            <person name="Orellana A."/>
            <person name="Wells C."/>
            <person name="Main D."/>
            <person name="Vizzotto G."/>
            <person name="Silva H."/>
            <person name="Salamini F."/>
            <person name="Schmutz J."/>
            <person name="Morgante M."/>
            <person name="Rokhsar D.S."/>
        </authorList>
    </citation>
    <scope>NUCLEOTIDE SEQUENCE [LARGE SCALE GENOMIC DNA]</scope>
    <source>
        <strain evidence="2">cv. Nemared</strain>
    </source>
</reference>
<dbReference type="AlphaFoldDB" id="A0A251Q1V4"/>
<dbReference type="Gramene" id="ONI17789">
    <property type="protein sequence ID" value="ONI17789"/>
    <property type="gene ID" value="PRUPE_3G179100"/>
</dbReference>
<proteinExistence type="predicted"/>
<evidence type="ECO:0000313" key="2">
    <source>
        <dbReference type="Proteomes" id="UP000006882"/>
    </source>
</evidence>
<protein>
    <submittedName>
        <fullName evidence="1">Uncharacterized protein</fullName>
    </submittedName>
</protein>
<name>A0A251Q1V4_PRUPE</name>
<accession>A0A251Q1V4</accession>
<dbReference type="EMBL" id="CM007653">
    <property type="protein sequence ID" value="ONI17789.1"/>
    <property type="molecule type" value="Genomic_DNA"/>
</dbReference>
<sequence length="76" mass="8717">MTVAITKQLQYVPPTCDMSTCQCYLLSLLIYDHTTTRHFANFFSSQKIVYAQIMLHFFCGRWAIFGEGRGGGERES</sequence>
<keyword evidence="2" id="KW-1185">Reference proteome</keyword>
<dbReference type="Proteomes" id="UP000006882">
    <property type="component" value="Chromosome G3"/>
</dbReference>
<evidence type="ECO:0000313" key="1">
    <source>
        <dbReference type="EMBL" id="ONI17789.1"/>
    </source>
</evidence>